<dbReference type="PROSITE" id="PS50157">
    <property type="entry name" value="ZINC_FINGER_C2H2_2"/>
    <property type="match status" value="4"/>
</dbReference>
<feature type="domain" description="C2H2-type" evidence="10">
    <location>
        <begin position="435"/>
        <end position="464"/>
    </location>
</feature>
<feature type="domain" description="C2H2-type" evidence="10">
    <location>
        <begin position="405"/>
        <end position="434"/>
    </location>
</feature>
<dbReference type="SUPFAM" id="SSF57667">
    <property type="entry name" value="beta-beta-alpha zinc fingers"/>
    <property type="match status" value="3"/>
</dbReference>
<dbReference type="SMART" id="SM00355">
    <property type="entry name" value="ZnF_C2H2"/>
    <property type="match status" value="4"/>
</dbReference>
<dbReference type="Gene3D" id="3.30.160.60">
    <property type="entry name" value="Classic Zinc Finger"/>
    <property type="match status" value="4"/>
</dbReference>
<dbReference type="PANTHER" id="PTHR14003">
    <property type="entry name" value="TRANSCRIPTIONAL REPRESSOR PROTEIN YY"/>
    <property type="match status" value="1"/>
</dbReference>
<dbReference type="Proteomes" id="UP000050795">
    <property type="component" value="Unassembled WGS sequence"/>
</dbReference>
<evidence type="ECO:0000313" key="11">
    <source>
        <dbReference type="Proteomes" id="UP000050795"/>
    </source>
</evidence>
<keyword evidence="3" id="KW-0677">Repeat</keyword>
<name>A0AA85JMJ5_TRIRE</name>
<feature type="compositionally biased region" description="Low complexity" evidence="9">
    <location>
        <begin position="747"/>
        <end position="765"/>
    </location>
</feature>
<dbReference type="AlphaFoldDB" id="A0AA85JMJ5"/>
<feature type="domain" description="C2H2-type" evidence="10">
    <location>
        <begin position="348"/>
        <end position="372"/>
    </location>
</feature>
<evidence type="ECO:0000256" key="3">
    <source>
        <dbReference type="ARBA" id="ARBA00022737"/>
    </source>
</evidence>
<keyword evidence="7" id="KW-0539">Nucleus</keyword>
<evidence type="ECO:0000256" key="1">
    <source>
        <dbReference type="ARBA" id="ARBA00004123"/>
    </source>
</evidence>
<dbReference type="Pfam" id="PF00096">
    <property type="entry name" value="zf-C2H2"/>
    <property type="match status" value="3"/>
</dbReference>
<evidence type="ECO:0000256" key="7">
    <source>
        <dbReference type="ARBA" id="ARBA00023242"/>
    </source>
</evidence>
<dbReference type="InterPro" id="IPR036236">
    <property type="entry name" value="Znf_C2H2_sf"/>
</dbReference>
<feature type="compositionally biased region" description="Basic residues" evidence="9">
    <location>
        <begin position="845"/>
        <end position="863"/>
    </location>
</feature>
<keyword evidence="5" id="KW-0862">Zinc</keyword>
<evidence type="ECO:0000313" key="12">
    <source>
        <dbReference type="WBParaSite" id="TREG1_32660.1"/>
    </source>
</evidence>
<keyword evidence="11" id="KW-1185">Reference proteome</keyword>
<evidence type="ECO:0000256" key="2">
    <source>
        <dbReference type="ARBA" id="ARBA00022723"/>
    </source>
</evidence>
<keyword evidence="2" id="KW-0479">Metal-binding</keyword>
<dbReference type="GO" id="GO:0000785">
    <property type="term" value="C:chromatin"/>
    <property type="evidence" value="ECO:0007669"/>
    <property type="project" value="TreeGrafter"/>
</dbReference>
<dbReference type="PROSITE" id="PS00028">
    <property type="entry name" value="ZINC_FINGER_C2H2_1"/>
    <property type="match status" value="3"/>
</dbReference>
<dbReference type="FunFam" id="3.30.160.60:FF:000109">
    <property type="entry name" value="Transcriptional repressor protein YY1"/>
    <property type="match status" value="1"/>
</dbReference>
<keyword evidence="6" id="KW-0238">DNA-binding</keyword>
<dbReference type="GO" id="GO:0031519">
    <property type="term" value="C:PcG protein complex"/>
    <property type="evidence" value="ECO:0007669"/>
    <property type="project" value="TreeGrafter"/>
</dbReference>
<dbReference type="FunFam" id="3.30.160.60:FF:000125">
    <property type="entry name" value="Putative zinc finger protein 143"/>
    <property type="match status" value="1"/>
</dbReference>
<keyword evidence="4 8" id="KW-0863">Zinc-finger</keyword>
<dbReference type="InterPro" id="IPR013087">
    <property type="entry name" value="Znf_C2H2_type"/>
</dbReference>
<feature type="region of interest" description="Disordered" evidence="9">
    <location>
        <begin position="824"/>
        <end position="863"/>
    </location>
</feature>
<feature type="region of interest" description="Disordered" evidence="9">
    <location>
        <begin position="745"/>
        <end position="785"/>
    </location>
</feature>
<sequence length="863" mass="94246">MTDKAYLCSPDSPPPISSDIRVATTPSMDEVFCKEHVDSPNICDGDDDVNLERLSDLHIPLPLFHTESNYSDSSQMDAPDSEIDTCCIFSSNNCVISHSENYIQTKRSLASTESSHLDLNDGSASKVTAVQPMYSRFSTKNGGFLQLSSHANQLLTTAVQSAQPPKPTSSCQSLKSKYRRGGQITLKSGASILRTKNSFSDSKTTNFKPTLTSARFTHCRFLTASQLSGSTRESTGTLTWFPKVALVNSNTSFNLRKPAIVIASSYPNYRSDGTYVKSEGVNFMAQSSTGIRSAGIQSMTRNQNGFYVSSMHQNSVRRGGGGPLNASTDITSVVATTMSTNFGPSRAVFCPHLGCGKTFRDTAAMRKHLHTHGPRVHICAECGKAFVESSKLKRHQLVHTGEKPYQCAFDGCGKRFSLDFNLRTHLRIHTGDRPYPCPQPGCSKRFAQSTNLKSHLATHSKVRNAQSGFTNRHHLSPNANSSVLLRTHSQPMPISMNGSVLHSQVNFPTIIPMGSKEVSIRNPNGNSRFKSNLSSLFQEVRLDGFRLHNSSPLNSVSMPVSSCSDQCEPTGISPMSPLDLTSSTESNGSSFSSQNTAVVNTMSSSMSVVSASQMLTTLDGNLEDFDNSTGGNMPLFDNASMESSRNVDHQIDIDINKTMKCCEEFSSDTQIDYDRDNFQIPLCIKPESDSVNTSPIMQKCVTPKRARKSLSLPKRSESPGCEDFFKTEEENVTYYNKDIDHRPEMINRLSNGNGSSGNHRLSNNNKQPVAKPSIHHQHVSKSPNNKYLCKKSVLPQSSASSVMTTTTAAAAGGGVCVVTPYATRSKSRESLKASSGCHRGDGGRRRGGGKSFKSYRIKHRSHL</sequence>
<dbReference type="WBParaSite" id="TREG1_32660.1">
    <property type="protein sequence ID" value="TREG1_32660.1"/>
    <property type="gene ID" value="TREG1_32660"/>
</dbReference>
<feature type="domain" description="C2H2-type" evidence="10">
    <location>
        <begin position="377"/>
        <end position="404"/>
    </location>
</feature>
<dbReference type="GO" id="GO:0005667">
    <property type="term" value="C:transcription regulator complex"/>
    <property type="evidence" value="ECO:0007669"/>
    <property type="project" value="TreeGrafter"/>
</dbReference>
<comment type="subcellular location">
    <subcellularLocation>
        <location evidence="1">Nucleus</location>
    </subcellularLocation>
</comment>
<evidence type="ECO:0000256" key="9">
    <source>
        <dbReference type="SAM" id="MobiDB-lite"/>
    </source>
</evidence>
<dbReference type="GO" id="GO:0000981">
    <property type="term" value="F:DNA-binding transcription factor activity, RNA polymerase II-specific"/>
    <property type="evidence" value="ECO:0007669"/>
    <property type="project" value="TreeGrafter"/>
</dbReference>
<reference evidence="12" key="2">
    <citation type="submission" date="2023-11" db="UniProtKB">
        <authorList>
            <consortium name="WormBaseParasite"/>
        </authorList>
    </citation>
    <scope>IDENTIFICATION</scope>
</reference>
<evidence type="ECO:0000259" key="10">
    <source>
        <dbReference type="PROSITE" id="PS50157"/>
    </source>
</evidence>
<evidence type="ECO:0000256" key="4">
    <source>
        <dbReference type="ARBA" id="ARBA00022771"/>
    </source>
</evidence>
<dbReference type="GO" id="GO:0008270">
    <property type="term" value="F:zinc ion binding"/>
    <property type="evidence" value="ECO:0007669"/>
    <property type="project" value="UniProtKB-KW"/>
</dbReference>
<organism evidence="11 12">
    <name type="scientific">Trichobilharzia regenti</name>
    <name type="common">Nasal bird schistosome</name>
    <dbReference type="NCBI Taxonomy" id="157069"/>
    <lineage>
        <taxon>Eukaryota</taxon>
        <taxon>Metazoa</taxon>
        <taxon>Spiralia</taxon>
        <taxon>Lophotrochozoa</taxon>
        <taxon>Platyhelminthes</taxon>
        <taxon>Trematoda</taxon>
        <taxon>Digenea</taxon>
        <taxon>Strigeidida</taxon>
        <taxon>Schistosomatoidea</taxon>
        <taxon>Schistosomatidae</taxon>
        <taxon>Trichobilharzia</taxon>
    </lineage>
</organism>
<evidence type="ECO:0000256" key="6">
    <source>
        <dbReference type="ARBA" id="ARBA00023125"/>
    </source>
</evidence>
<reference evidence="11" key="1">
    <citation type="submission" date="2022-06" db="EMBL/GenBank/DDBJ databases">
        <authorList>
            <person name="Berger JAMES D."/>
            <person name="Berger JAMES D."/>
        </authorList>
    </citation>
    <scope>NUCLEOTIDE SEQUENCE [LARGE SCALE GENOMIC DNA]</scope>
</reference>
<evidence type="ECO:0000256" key="5">
    <source>
        <dbReference type="ARBA" id="ARBA00022833"/>
    </source>
</evidence>
<dbReference type="GO" id="GO:0000978">
    <property type="term" value="F:RNA polymerase II cis-regulatory region sequence-specific DNA binding"/>
    <property type="evidence" value="ECO:0007669"/>
    <property type="project" value="TreeGrafter"/>
</dbReference>
<evidence type="ECO:0000256" key="8">
    <source>
        <dbReference type="PROSITE-ProRule" id="PRU00042"/>
    </source>
</evidence>
<accession>A0AA85JMJ5</accession>
<dbReference type="FunFam" id="3.30.160.60:FF:000104">
    <property type="entry name" value="Transcriptional repressor protein YY1"/>
    <property type="match status" value="1"/>
</dbReference>
<proteinExistence type="predicted"/>
<dbReference type="PANTHER" id="PTHR14003:SF19">
    <property type="entry name" value="YY2 TRANSCRIPTION FACTOR"/>
    <property type="match status" value="1"/>
</dbReference>
<protein>
    <recommendedName>
        <fullName evidence="10">C2H2-type domain-containing protein</fullName>
    </recommendedName>
</protein>